<name>A0A1C6U9D1_9ACTN</name>
<dbReference type="PROSITE" id="PS50965">
    <property type="entry name" value="NERD"/>
    <property type="match status" value="1"/>
</dbReference>
<evidence type="ECO:0000256" key="2">
    <source>
        <dbReference type="ARBA" id="ARBA00022527"/>
    </source>
</evidence>
<feature type="region of interest" description="Disordered" evidence="7">
    <location>
        <begin position="465"/>
        <end position="488"/>
    </location>
</feature>
<dbReference type="GO" id="GO:0004674">
    <property type="term" value="F:protein serine/threonine kinase activity"/>
    <property type="evidence" value="ECO:0007669"/>
    <property type="project" value="UniProtKB-KW"/>
</dbReference>
<keyword evidence="2 10" id="KW-0723">Serine/threonine-protein kinase</keyword>
<keyword evidence="3" id="KW-0808">Transferase</keyword>
<organism evidence="10 11">
    <name type="scientific">Micromonospora yangpuensis</name>
    <dbReference type="NCBI Taxonomy" id="683228"/>
    <lineage>
        <taxon>Bacteria</taxon>
        <taxon>Bacillati</taxon>
        <taxon>Actinomycetota</taxon>
        <taxon>Actinomycetes</taxon>
        <taxon>Micromonosporales</taxon>
        <taxon>Micromonosporaceae</taxon>
        <taxon>Micromonospora</taxon>
    </lineage>
</organism>
<dbReference type="InterPro" id="IPR000719">
    <property type="entry name" value="Prot_kinase_dom"/>
</dbReference>
<dbReference type="Gene3D" id="3.30.200.20">
    <property type="entry name" value="Phosphorylase Kinase, domain 1"/>
    <property type="match status" value="1"/>
</dbReference>
<evidence type="ECO:0000313" key="11">
    <source>
        <dbReference type="Proteomes" id="UP000198937"/>
    </source>
</evidence>
<proteinExistence type="predicted"/>
<evidence type="ECO:0000256" key="3">
    <source>
        <dbReference type="ARBA" id="ARBA00022679"/>
    </source>
</evidence>
<evidence type="ECO:0000259" key="8">
    <source>
        <dbReference type="PROSITE" id="PS50011"/>
    </source>
</evidence>
<keyword evidence="4" id="KW-0547">Nucleotide-binding</keyword>
<dbReference type="Gene3D" id="1.10.510.10">
    <property type="entry name" value="Transferase(Phosphotransferase) domain 1"/>
    <property type="match status" value="2"/>
</dbReference>
<dbReference type="PROSITE" id="PS50011">
    <property type="entry name" value="PROTEIN_KINASE_DOM"/>
    <property type="match status" value="2"/>
</dbReference>
<dbReference type="SUPFAM" id="SSF56112">
    <property type="entry name" value="Protein kinase-like (PK-like)"/>
    <property type="match status" value="2"/>
</dbReference>
<dbReference type="Proteomes" id="UP000198937">
    <property type="component" value="Unassembled WGS sequence"/>
</dbReference>
<evidence type="ECO:0000259" key="9">
    <source>
        <dbReference type="PROSITE" id="PS50965"/>
    </source>
</evidence>
<dbReference type="PANTHER" id="PTHR43289">
    <property type="entry name" value="MITOGEN-ACTIVATED PROTEIN KINASE KINASE KINASE 20-RELATED"/>
    <property type="match status" value="1"/>
</dbReference>
<dbReference type="STRING" id="683228.GA0070617_1565"/>
<protein>
    <recommendedName>
        <fullName evidence="1">non-specific serine/threonine protein kinase</fullName>
        <ecNumber evidence="1">2.7.11.1</ecNumber>
    </recommendedName>
</protein>
<dbReference type="InterPro" id="IPR011009">
    <property type="entry name" value="Kinase-like_dom_sf"/>
</dbReference>
<evidence type="ECO:0000256" key="1">
    <source>
        <dbReference type="ARBA" id="ARBA00012513"/>
    </source>
</evidence>
<keyword evidence="6" id="KW-0067">ATP-binding</keyword>
<dbReference type="Pfam" id="PF00069">
    <property type="entry name" value="Pkinase"/>
    <property type="match status" value="2"/>
</dbReference>
<dbReference type="OrthoDB" id="3404503at2"/>
<evidence type="ECO:0000256" key="6">
    <source>
        <dbReference type="ARBA" id="ARBA00022840"/>
    </source>
</evidence>
<dbReference type="Pfam" id="PF08378">
    <property type="entry name" value="NERD"/>
    <property type="match status" value="1"/>
</dbReference>
<evidence type="ECO:0000256" key="7">
    <source>
        <dbReference type="SAM" id="MobiDB-lite"/>
    </source>
</evidence>
<dbReference type="CDD" id="cd14014">
    <property type="entry name" value="STKc_PknB_like"/>
    <property type="match status" value="1"/>
</dbReference>
<gene>
    <name evidence="10" type="ORF">GA0070617_1565</name>
</gene>
<dbReference type="EC" id="2.7.11.1" evidence="1"/>
<dbReference type="EMBL" id="FMIA01000002">
    <property type="protein sequence ID" value="SCL50700.1"/>
    <property type="molecule type" value="Genomic_DNA"/>
</dbReference>
<reference evidence="10 11" key="1">
    <citation type="submission" date="2016-06" db="EMBL/GenBank/DDBJ databases">
        <authorList>
            <person name="Kjaerup R.B."/>
            <person name="Dalgaard T.S."/>
            <person name="Juul-Madsen H.R."/>
        </authorList>
    </citation>
    <scope>NUCLEOTIDE SEQUENCE [LARGE SCALE GENOMIC DNA]</scope>
    <source>
        <strain evidence="10 11">DSM 45577</strain>
    </source>
</reference>
<accession>A0A1C6U9D1</accession>
<evidence type="ECO:0000256" key="5">
    <source>
        <dbReference type="ARBA" id="ARBA00022777"/>
    </source>
</evidence>
<feature type="domain" description="Protein kinase" evidence="8">
    <location>
        <begin position="494"/>
        <end position="779"/>
    </location>
</feature>
<keyword evidence="5 10" id="KW-0418">Kinase</keyword>
<dbReference type="RefSeq" id="WP_091435278.1">
    <property type="nucleotide sequence ID" value="NZ_BMMJ01000001.1"/>
</dbReference>
<feature type="domain" description="NERD" evidence="9">
    <location>
        <begin position="10"/>
        <end position="121"/>
    </location>
</feature>
<dbReference type="GO" id="GO:0005524">
    <property type="term" value="F:ATP binding"/>
    <property type="evidence" value="ECO:0007669"/>
    <property type="project" value="UniProtKB-KW"/>
</dbReference>
<evidence type="ECO:0000256" key="4">
    <source>
        <dbReference type="ARBA" id="ARBA00022741"/>
    </source>
</evidence>
<sequence>MAEIVGGSTPANDGERRVIAHLRDNAPGDWFVLHNIEIPVRDTAYEVDLVVVTTRAVHLIDVKGTAGRIDVAGVRWYPQGRDSFASPVRKLRGHARALKGILERARPELSQVYVGHLVVLVGRDARLVDPSDRPDADAIDVVDLPSLIPALDDPARIRAGMIRDIRAQQATVLNALGSGVRRRTGPRHFGNWQVCERLGGDEEVTEYRARNATIVASETVLLRVYRADPFLPADQRAMQRHAIGNAYEVLTKMPPSPHIVGRRDFFPTDDEGQFVLVLDDVDGQPLTVHLTDPRQALSADVRLRIVADLLRGLTHAHTHRVLHRALTPASVLVTRDNRGVLTGFDYARPQGPRDHSVIDRLADALDPAYVAPECQRRAQAMSPASDVYAAGVIAYRLLTGELPFATTDDQIRRGSVLPPEVMTAAGLSPALAELLRRMCALAPSARPTTAEALRDLGWLIRPGNTKRAKAASTPTPPQPEFRDLPPGHQLTHKFTIRRRLGKPGSYGTAYQAYDRLAGLDRAVKIVHRDRDSVIERLRVEYQLLLRLPAHPSVVKVESADFLDGGEIPYLVFEYVDGQQVADLVSQRALGPADTVRLGIDVADGLTYLHDNGIYHCDIKPANLLRTDNGCKIIDFNVAVSDDSSLSRTGGTARYAPPDFAVGGPVTRADLIDRDVYALGLTLYEVLTGQWPFSDRAATIGRRPDDPRQVPGLGNLSERLVHTLLTAIAPLRSERYTSAQQLRDALRDLGDQVFEPVRPEPADPVLQPPTPSSAGSNPFVGHLQTLYSQSVWSNAGTRAGGNPAFDLYVTTALDDKLTPDVLAGAYRLVIITGNAGDGKTAFLERLLTVATKDGPRIPVRRANGADFETPTGLVLRTNHDGSQDESDKHNDDVLLDFFAPFAGADLAGVAGETRLIAINEGRLVDFLDTHRSTFPTLADQVLTGLHGRSEAPTAGADTSAAGPGAAESGVVVINLNRRSLLDDSDELNGAVFDRMLSRMTHPQRWEGCDGCVLVDKCYARHNAQTFAHPAIGPKITARLRMLYRLTELRGIAHITVRDVQSALAFMLTSGLDCADIHELYASDQLTEVLDGFYFNSWAGPVDGADRLLNLLTQVDIAAVADPGLDRRLDYVGPDAGRALMTVDQRGEYDLQLLQRLVGDLPRGTAMSSATGQAHRRYLAAARRRFYFECVDDERSRRMLPYRSASDFLNLLARPDDLPSRLPELIGALNRSEGLGDAARIADALALQVRSVPDGRIRSYRLFPAGQLSLRADGAPQSPYLEGGAQELVLGYRSAADQHAALRIRLDLFELLNRLRDGYLPGIAERQGLHLGLTIFKHELSAAPYQELLLTATGRELWRVLREPTGQIRMEPVAPREES</sequence>
<dbReference type="PANTHER" id="PTHR43289:SF6">
    <property type="entry name" value="SERINE_THREONINE-PROTEIN KINASE NEKL-3"/>
    <property type="match status" value="1"/>
</dbReference>
<dbReference type="InterPro" id="IPR011528">
    <property type="entry name" value="NERD"/>
</dbReference>
<feature type="domain" description="Protein kinase" evidence="8">
    <location>
        <begin position="192"/>
        <end position="459"/>
    </location>
</feature>
<evidence type="ECO:0000313" key="10">
    <source>
        <dbReference type="EMBL" id="SCL50700.1"/>
    </source>
</evidence>
<dbReference type="SMART" id="SM00220">
    <property type="entry name" value="S_TKc"/>
    <property type="match status" value="2"/>
</dbReference>
<dbReference type="NCBIfam" id="NF047741">
    <property type="entry name" value="antiphage_MADS6"/>
    <property type="match status" value="1"/>
</dbReference>
<keyword evidence="11" id="KW-1185">Reference proteome</keyword>